<reference evidence="9 10" key="1">
    <citation type="submission" date="2023-03" db="EMBL/GenBank/DDBJ databases">
        <title>Genome insight into feeding habits of ladybird beetles.</title>
        <authorList>
            <person name="Li H.-S."/>
            <person name="Huang Y.-H."/>
            <person name="Pang H."/>
        </authorList>
    </citation>
    <scope>NUCLEOTIDE SEQUENCE [LARGE SCALE GENOMIC DNA]</scope>
    <source>
        <strain evidence="9">SYSU_2023b</strain>
        <tissue evidence="9">Whole body</tissue>
    </source>
</reference>
<evidence type="ECO:0000313" key="9">
    <source>
        <dbReference type="EMBL" id="KAK9869175.1"/>
    </source>
</evidence>
<feature type="transmembrane region" description="Helical" evidence="8">
    <location>
        <begin position="272"/>
        <end position="294"/>
    </location>
</feature>
<dbReference type="GO" id="GO:0007165">
    <property type="term" value="P:signal transduction"/>
    <property type="evidence" value="ECO:0007669"/>
    <property type="project" value="UniProtKB-KW"/>
</dbReference>
<evidence type="ECO:0000256" key="1">
    <source>
        <dbReference type="ARBA" id="ARBA00004651"/>
    </source>
</evidence>
<keyword evidence="7 8" id="KW-0807">Transducer</keyword>
<dbReference type="InterPro" id="IPR013604">
    <property type="entry name" value="7TM_chemorcpt"/>
</dbReference>
<accession>A0AAW1TL07</accession>
<comment type="similarity">
    <text evidence="8">Belongs to the insect chemoreceptor superfamily. Gustatory receptor (GR) family.</text>
</comment>
<proteinExistence type="inferred from homology"/>
<dbReference type="AlphaFoldDB" id="A0AAW1TL07"/>
<comment type="caution">
    <text evidence="9">The sequence shown here is derived from an EMBL/GenBank/DDBJ whole genome shotgun (WGS) entry which is preliminary data.</text>
</comment>
<feature type="transmembrane region" description="Helical" evidence="8">
    <location>
        <begin position="20"/>
        <end position="37"/>
    </location>
</feature>
<keyword evidence="3 8" id="KW-0812">Transmembrane</keyword>
<protein>
    <recommendedName>
        <fullName evidence="8">Gustatory receptor</fullName>
    </recommendedName>
</protein>
<dbReference type="PANTHER" id="PTHR21143:SF104">
    <property type="entry name" value="GUSTATORY RECEPTOR 8A-RELATED"/>
    <property type="match status" value="1"/>
</dbReference>
<dbReference type="GO" id="GO:0007635">
    <property type="term" value="P:chemosensory behavior"/>
    <property type="evidence" value="ECO:0007669"/>
    <property type="project" value="TreeGrafter"/>
</dbReference>
<evidence type="ECO:0000256" key="3">
    <source>
        <dbReference type="ARBA" id="ARBA00022692"/>
    </source>
</evidence>
<evidence type="ECO:0000256" key="6">
    <source>
        <dbReference type="ARBA" id="ARBA00023170"/>
    </source>
</evidence>
<name>A0AAW1TL07_9CUCU</name>
<feature type="transmembrane region" description="Helical" evidence="8">
    <location>
        <begin position="146"/>
        <end position="166"/>
    </location>
</feature>
<keyword evidence="2 8" id="KW-1003">Cell membrane</keyword>
<evidence type="ECO:0000256" key="5">
    <source>
        <dbReference type="ARBA" id="ARBA00023136"/>
    </source>
</evidence>
<comment type="caution">
    <text evidence="8">Lacks conserved residue(s) required for the propagation of feature annotation.</text>
</comment>
<keyword evidence="6 8" id="KW-0675">Receptor</keyword>
<evidence type="ECO:0000313" key="10">
    <source>
        <dbReference type="Proteomes" id="UP001431783"/>
    </source>
</evidence>
<comment type="subcellular location">
    <subcellularLocation>
        <location evidence="1 8">Cell membrane</location>
        <topology evidence="1 8">Multi-pass membrane protein</topology>
    </subcellularLocation>
</comment>
<dbReference type="Proteomes" id="UP001431783">
    <property type="component" value="Unassembled WGS sequence"/>
</dbReference>
<evidence type="ECO:0000256" key="7">
    <source>
        <dbReference type="ARBA" id="ARBA00023224"/>
    </source>
</evidence>
<dbReference type="GO" id="GO:0030425">
    <property type="term" value="C:dendrite"/>
    <property type="evidence" value="ECO:0007669"/>
    <property type="project" value="TreeGrafter"/>
</dbReference>
<evidence type="ECO:0000256" key="8">
    <source>
        <dbReference type="RuleBase" id="RU363108"/>
    </source>
</evidence>
<evidence type="ECO:0000256" key="4">
    <source>
        <dbReference type="ARBA" id="ARBA00022989"/>
    </source>
</evidence>
<dbReference type="GO" id="GO:0043025">
    <property type="term" value="C:neuronal cell body"/>
    <property type="evidence" value="ECO:0007669"/>
    <property type="project" value="TreeGrafter"/>
</dbReference>
<dbReference type="GO" id="GO:0008049">
    <property type="term" value="P:male courtship behavior"/>
    <property type="evidence" value="ECO:0007669"/>
    <property type="project" value="TreeGrafter"/>
</dbReference>
<keyword evidence="5 8" id="KW-0472">Membrane</keyword>
<dbReference type="GO" id="GO:0005886">
    <property type="term" value="C:plasma membrane"/>
    <property type="evidence" value="ECO:0007669"/>
    <property type="project" value="UniProtKB-SubCell"/>
</dbReference>
<evidence type="ECO:0000256" key="2">
    <source>
        <dbReference type="ARBA" id="ARBA00022475"/>
    </source>
</evidence>
<dbReference type="PANTHER" id="PTHR21143">
    <property type="entry name" value="INVERTEBRATE GUSTATORY RECEPTOR"/>
    <property type="match status" value="1"/>
</dbReference>
<feature type="transmembrane region" description="Helical" evidence="8">
    <location>
        <begin position="234"/>
        <end position="252"/>
    </location>
</feature>
<gene>
    <name evidence="9" type="ORF">WA026_002924</name>
</gene>
<organism evidence="9 10">
    <name type="scientific">Henosepilachna vigintioctopunctata</name>
    <dbReference type="NCBI Taxonomy" id="420089"/>
    <lineage>
        <taxon>Eukaryota</taxon>
        <taxon>Metazoa</taxon>
        <taxon>Ecdysozoa</taxon>
        <taxon>Arthropoda</taxon>
        <taxon>Hexapoda</taxon>
        <taxon>Insecta</taxon>
        <taxon>Pterygota</taxon>
        <taxon>Neoptera</taxon>
        <taxon>Endopterygota</taxon>
        <taxon>Coleoptera</taxon>
        <taxon>Polyphaga</taxon>
        <taxon>Cucujiformia</taxon>
        <taxon>Coccinelloidea</taxon>
        <taxon>Coccinellidae</taxon>
        <taxon>Epilachninae</taxon>
        <taxon>Epilachnini</taxon>
        <taxon>Henosepilachna</taxon>
    </lineage>
</organism>
<comment type="function">
    <text evidence="8">Gustatory receptor which mediates acceptance or avoidance behavior, depending on its substrates.</text>
</comment>
<dbReference type="EMBL" id="JARQZJ010000001">
    <property type="protein sequence ID" value="KAK9869175.1"/>
    <property type="molecule type" value="Genomic_DNA"/>
</dbReference>
<keyword evidence="4 8" id="KW-1133">Transmembrane helix</keyword>
<keyword evidence="10" id="KW-1185">Reference proteome</keyword>
<dbReference type="GO" id="GO:0050909">
    <property type="term" value="P:sensory perception of taste"/>
    <property type="evidence" value="ECO:0007669"/>
    <property type="project" value="InterPro"/>
</dbReference>
<sequence length="383" mass="44368">MPPPVKNAPNGNTLKLNKILTILYISLTTIGLVLTYISRENFSREGFEAPFPPTVLFLENFYQIVLHALSCFNLMKLTFFKSDSYFEFYQNISLMNERLKISDLYHKTKVILISLYPIVVIIHTVIDICSRTQTAGMYLQHVLLKLVQRFQNNIMTFIIFMNLFNIKYQLETNRRTLFVEMEKRRCSTLKMGTKRNWISVGSERVLRILKEVTCCHNEICDSVEQFNSLFGTHLFAIVFCSFFNLMLQAAILEKHLLYSGVLEKYKNDNTELLRRFYFSIITVASLMLLAWICADTVEEGKKLKTTCLKYIKILPALPDSKIDKLTKECLINLKKQAESRTPQLSAAGYFTVDYEMLTKFVSALTTNLIVIFQFLRNGGQNSE</sequence>
<dbReference type="Pfam" id="PF08395">
    <property type="entry name" value="7tm_7"/>
    <property type="match status" value="1"/>
</dbReference>
<feature type="transmembrane region" description="Helical" evidence="8">
    <location>
        <begin position="108"/>
        <end position="126"/>
    </location>
</feature>
<dbReference type="GO" id="GO:0030424">
    <property type="term" value="C:axon"/>
    <property type="evidence" value="ECO:0007669"/>
    <property type="project" value="TreeGrafter"/>
</dbReference>